<dbReference type="RefSeq" id="WP_009480900.1">
    <property type="nucleotide sequence ID" value="NZ_BAFE01000003.1"/>
</dbReference>
<dbReference type="InterPro" id="IPR006311">
    <property type="entry name" value="TAT_signal"/>
</dbReference>
<gene>
    <name evidence="3" type="ORF">MOPEL_003_00250</name>
</gene>
<feature type="chain" id="PRO_5039593589" evidence="2">
    <location>
        <begin position="28"/>
        <end position="727"/>
    </location>
</feature>
<dbReference type="STRING" id="1089455.MOPEL_003_00250"/>
<sequence>MSEAPCPSRRQILTAGLLTAGSAGVLAACSSSAAPSPGATATTTRPASALATTSGPPEVDSWAPAPRHVGGLSVVASQKDEQLLLHTAGGDRTFWAGVGLAPTLPGKLASEHAPAVKDYRRWFAEMTRLGIRVVRLDSLQAPALYEALHAHNTAEAEAPLYLLQGVTIPALSSPTGKARPLGSEARTAMRAEISDTSAAVHGDLRRPGSARTPRATWKADVSPWVAGWLVGSPWDPATVLATDRAGSATPFSGTYFRTTAKATVTEAWIAARMDELATHEAKRGSCAPIGAANHAATDPLSHPEEPVADDDRVGVDVNRIGVLTAWPAGTFAAYRAYPNAPKFLRFQPSYTGTADPFRAYLGELRAHHAGRPLLVTETGVPASLGRSHTGAQDRHEGFLTEQQAMKVDADLLVLARDLGLAGGLLRSWTDDWSAVSAPTAPRTRDVPADRRVLTHDPLTSAQWFGLLAHDQVRAGERVVHAAPEDEMARVVADHDASYLYLTFFFTRRVTSPVDLGFDLYGADGLRLPGGSGEPVHDVSLHFVPTMSTVTMSVRRTLDPTRLDGLPSLFLPRPTRRGWVEQQLTLAPPLQVPGRKDLVPAEMQKIGDLVLGSWDPAAPDYTSLATWQLVRPAPTSPMEWRLRLPWSMLTFADPSRRLGLVPEAGEPTLVPVRNMDVTIESSTPGSPASFTLAVPTWNEAPRTTERLRAGSDALRAALTATTSGRPTE</sequence>
<comment type="caution">
    <text evidence="3">The sequence shown here is derived from an EMBL/GenBank/DDBJ whole genome shotgun (WGS) entry which is preliminary data.</text>
</comment>
<dbReference type="OrthoDB" id="916275at2"/>
<feature type="signal peptide" evidence="2">
    <location>
        <begin position="1"/>
        <end position="27"/>
    </location>
</feature>
<keyword evidence="4" id="KW-1185">Reference proteome</keyword>
<dbReference type="eggNOG" id="COG0457">
    <property type="taxonomic scope" value="Bacteria"/>
</dbReference>
<evidence type="ECO:0000256" key="2">
    <source>
        <dbReference type="SAM" id="SignalP"/>
    </source>
</evidence>
<name>H5UMP4_9MICO</name>
<evidence type="ECO:0000256" key="1">
    <source>
        <dbReference type="SAM" id="MobiDB-lite"/>
    </source>
</evidence>
<dbReference type="PROSITE" id="PS51318">
    <property type="entry name" value="TAT"/>
    <property type="match status" value="1"/>
</dbReference>
<organism evidence="3 4">
    <name type="scientific">Mobilicoccus pelagius NBRC 104925</name>
    <dbReference type="NCBI Taxonomy" id="1089455"/>
    <lineage>
        <taxon>Bacteria</taxon>
        <taxon>Bacillati</taxon>
        <taxon>Actinomycetota</taxon>
        <taxon>Actinomycetes</taxon>
        <taxon>Micrococcales</taxon>
        <taxon>Dermatophilaceae</taxon>
        <taxon>Mobilicoccus</taxon>
    </lineage>
</organism>
<dbReference type="Proteomes" id="UP000004367">
    <property type="component" value="Unassembled WGS sequence"/>
</dbReference>
<dbReference type="AlphaFoldDB" id="H5UMP4"/>
<dbReference type="EMBL" id="BAFE01000003">
    <property type="protein sequence ID" value="GAB47002.1"/>
    <property type="molecule type" value="Genomic_DNA"/>
</dbReference>
<feature type="region of interest" description="Disordered" evidence="1">
    <location>
        <begin position="31"/>
        <end position="60"/>
    </location>
</feature>
<proteinExistence type="predicted"/>
<feature type="compositionally biased region" description="Low complexity" evidence="1">
    <location>
        <begin position="31"/>
        <end position="54"/>
    </location>
</feature>
<evidence type="ECO:0000313" key="3">
    <source>
        <dbReference type="EMBL" id="GAB47002.1"/>
    </source>
</evidence>
<evidence type="ECO:0000313" key="4">
    <source>
        <dbReference type="Proteomes" id="UP000004367"/>
    </source>
</evidence>
<reference evidence="3 4" key="1">
    <citation type="submission" date="2012-02" db="EMBL/GenBank/DDBJ databases">
        <title>Whole genome shotgun sequence of Mobilicoccus pelagius NBRC 104925.</title>
        <authorList>
            <person name="Yoshida Y."/>
            <person name="Hosoyama A."/>
            <person name="Tsuchikane K."/>
            <person name="Katsumata H."/>
            <person name="Yamazaki S."/>
            <person name="Fujita N."/>
        </authorList>
    </citation>
    <scope>NUCLEOTIDE SEQUENCE [LARGE SCALE GENOMIC DNA]</scope>
    <source>
        <strain evidence="3 4">NBRC 104925</strain>
    </source>
</reference>
<keyword evidence="2" id="KW-0732">Signal</keyword>
<accession>H5UMP4</accession>
<protein>
    <submittedName>
        <fullName evidence="3">Uncharacterized protein</fullName>
    </submittedName>
</protein>